<dbReference type="AlphaFoldDB" id="A0A402AXL1"/>
<dbReference type="PANTHER" id="PTHR43767:SF1">
    <property type="entry name" value="NONRIBOSOMAL PEPTIDE SYNTHASE PES1 (EUROFUNG)-RELATED"/>
    <property type="match status" value="1"/>
</dbReference>
<dbReference type="PANTHER" id="PTHR43767">
    <property type="entry name" value="LONG-CHAIN-FATTY-ACID--COA LIGASE"/>
    <property type="match status" value="1"/>
</dbReference>
<feature type="domain" description="AMP-dependent synthetase/ligase" evidence="1">
    <location>
        <begin position="9"/>
        <end position="247"/>
    </location>
</feature>
<sequence length="252" mass="27016">MLNLAVLLDDSAREVPERAAIIYEGSRLSYAALQAAANQVANGLVQAGIRQGDTVALSCQNLPSFVIAYYGILKAGAVVLPMNVLLKSREIAYHLADGEAKAYFCQEGSPDLPIGQMGFTAFQEVDSCTHFILMTNDLNAPSPIAGVATLGEFMQGQPTTFDTVATSPDATAVILYTSGTTGKPKGAELTHINMLLNARLSETMYPKANHDIHLIALPLFHSFGQSVQMNAGIYNRATLVLLPRFSPKAHYA</sequence>
<accession>A0A402AXL1</accession>
<dbReference type="InterPro" id="IPR042099">
    <property type="entry name" value="ANL_N_sf"/>
</dbReference>
<dbReference type="InterPro" id="IPR020845">
    <property type="entry name" value="AMP-binding_CS"/>
</dbReference>
<dbReference type="InterPro" id="IPR000873">
    <property type="entry name" value="AMP-dep_synth/lig_dom"/>
</dbReference>
<protein>
    <recommendedName>
        <fullName evidence="1">AMP-dependent synthetase/ligase domain-containing protein</fullName>
    </recommendedName>
</protein>
<dbReference type="Gene3D" id="3.40.50.12780">
    <property type="entry name" value="N-terminal domain of ligase-like"/>
    <property type="match status" value="1"/>
</dbReference>
<reference evidence="3" key="1">
    <citation type="submission" date="2018-12" db="EMBL/GenBank/DDBJ databases">
        <title>Tengunoibacter tsumagoiensis gen. nov., sp. nov., Dictyobacter kobayashii sp. nov., D. alpinus sp. nov., and D. joshuensis sp. nov. and description of Dictyobacteraceae fam. nov. within the order Ktedonobacterales isolated from Tengu-no-mugimeshi.</title>
        <authorList>
            <person name="Wang C.M."/>
            <person name="Zheng Y."/>
            <person name="Sakai Y."/>
            <person name="Toyoda A."/>
            <person name="Minakuchi Y."/>
            <person name="Abe K."/>
            <person name="Yokota A."/>
            <person name="Yabe S."/>
        </authorList>
    </citation>
    <scope>NUCLEOTIDE SEQUENCE [LARGE SCALE GENOMIC DNA]</scope>
    <source>
        <strain evidence="3">Uno11</strain>
    </source>
</reference>
<gene>
    <name evidence="2" type="ORF">KDK_76250</name>
</gene>
<evidence type="ECO:0000259" key="1">
    <source>
        <dbReference type="Pfam" id="PF00501"/>
    </source>
</evidence>
<dbReference type="Proteomes" id="UP000287188">
    <property type="component" value="Unassembled WGS sequence"/>
</dbReference>
<evidence type="ECO:0000313" key="3">
    <source>
        <dbReference type="Proteomes" id="UP000287188"/>
    </source>
</evidence>
<dbReference type="EMBL" id="BIFS01000002">
    <property type="protein sequence ID" value="GCE23825.1"/>
    <property type="molecule type" value="Genomic_DNA"/>
</dbReference>
<dbReference type="InterPro" id="IPR050237">
    <property type="entry name" value="ATP-dep_AMP-bd_enzyme"/>
</dbReference>
<dbReference type="Pfam" id="PF00501">
    <property type="entry name" value="AMP-binding"/>
    <property type="match status" value="1"/>
</dbReference>
<dbReference type="SUPFAM" id="SSF56801">
    <property type="entry name" value="Acetyl-CoA synthetase-like"/>
    <property type="match status" value="1"/>
</dbReference>
<organism evidence="2 3">
    <name type="scientific">Dictyobacter kobayashii</name>
    <dbReference type="NCBI Taxonomy" id="2014872"/>
    <lineage>
        <taxon>Bacteria</taxon>
        <taxon>Bacillati</taxon>
        <taxon>Chloroflexota</taxon>
        <taxon>Ktedonobacteria</taxon>
        <taxon>Ktedonobacterales</taxon>
        <taxon>Dictyobacteraceae</taxon>
        <taxon>Dictyobacter</taxon>
    </lineage>
</organism>
<proteinExistence type="predicted"/>
<dbReference type="PROSITE" id="PS00455">
    <property type="entry name" value="AMP_BINDING"/>
    <property type="match status" value="1"/>
</dbReference>
<name>A0A402AXL1_9CHLR</name>
<evidence type="ECO:0000313" key="2">
    <source>
        <dbReference type="EMBL" id="GCE23825.1"/>
    </source>
</evidence>
<comment type="caution">
    <text evidence="2">The sequence shown here is derived from an EMBL/GenBank/DDBJ whole genome shotgun (WGS) entry which is preliminary data.</text>
</comment>
<keyword evidence="3" id="KW-1185">Reference proteome</keyword>